<proteinExistence type="predicted"/>
<evidence type="ECO:0000313" key="5">
    <source>
        <dbReference type="Proteomes" id="UP000296352"/>
    </source>
</evidence>
<evidence type="ECO:0000256" key="2">
    <source>
        <dbReference type="SAM" id="SignalP"/>
    </source>
</evidence>
<evidence type="ECO:0000313" key="4">
    <source>
        <dbReference type="EMBL" id="QCB27962.1"/>
    </source>
</evidence>
<dbReference type="SUPFAM" id="SSF51445">
    <property type="entry name" value="(Trans)glycosidases"/>
    <property type="match status" value="1"/>
</dbReference>
<gene>
    <name evidence="4" type="ORF">CENDO_03340</name>
</gene>
<accession>A0A4P7QE92</accession>
<dbReference type="Proteomes" id="UP000296352">
    <property type="component" value="Chromosome"/>
</dbReference>
<evidence type="ECO:0000259" key="3">
    <source>
        <dbReference type="Pfam" id="PF08924"/>
    </source>
</evidence>
<dbReference type="RefSeq" id="WP_136140762.1">
    <property type="nucleotide sequence ID" value="NZ_CP039247.1"/>
</dbReference>
<feature type="signal peptide" evidence="2">
    <location>
        <begin position="1"/>
        <end position="34"/>
    </location>
</feature>
<protein>
    <recommendedName>
        <fullName evidence="3">Rv2525c-like glycoside hydrolase-like domain-containing protein</fullName>
    </recommendedName>
</protein>
<feature type="region of interest" description="Disordered" evidence="1">
    <location>
        <begin position="250"/>
        <end position="271"/>
    </location>
</feature>
<feature type="domain" description="Rv2525c-like glycoside hydrolase-like" evidence="3">
    <location>
        <begin position="60"/>
        <end position="239"/>
    </location>
</feature>
<dbReference type="InterPro" id="IPR019546">
    <property type="entry name" value="TAT_signal_bac_arc"/>
</dbReference>
<organism evidence="4 5">
    <name type="scientific">Corynebacterium endometrii</name>
    <dbReference type="NCBI Taxonomy" id="2488819"/>
    <lineage>
        <taxon>Bacteria</taxon>
        <taxon>Bacillati</taxon>
        <taxon>Actinomycetota</taxon>
        <taxon>Actinomycetes</taxon>
        <taxon>Mycobacteriales</taxon>
        <taxon>Corynebacteriaceae</taxon>
        <taxon>Corynebacterium</taxon>
    </lineage>
</organism>
<keyword evidence="5" id="KW-1185">Reference proteome</keyword>
<keyword evidence="2" id="KW-0732">Signal</keyword>
<dbReference type="Gene3D" id="3.20.20.80">
    <property type="entry name" value="Glycosidases"/>
    <property type="match status" value="1"/>
</dbReference>
<feature type="chain" id="PRO_5020889739" description="Rv2525c-like glycoside hydrolase-like domain-containing protein" evidence="2">
    <location>
        <begin position="35"/>
        <end position="329"/>
    </location>
</feature>
<dbReference type="OrthoDB" id="4472230at2"/>
<dbReference type="InterPro" id="IPR017853">
    <property type="entry name" value="GH"/>
</dbReference>
<name>A0A4P7QE92_9CORY</name>
<dbReference type="EMBL" id="CP039247">
    <property type="protein sequence ID" value="QCB27962.1"/>
    <property type="molecule type" value="Genomic_DNA"/>
</dbReference>
<sequence length="329" mass="34050" precursor="true">MTTSPSALNRRGFLKASAFAIAAGATGLAANANAAHAHALGPILGTVIDYSAGVPSAASVRNAGHLGAVRYVSQRRPDAQWMAGKPVTLGETKSFAASGLATASVYQYGRANTADWLQGAAGAAVHAPQAIALHRAAGGPTGRPIYIAIDDNPSRAQYDNQIRPYLRAFSAALSAAGYSTGVYGNYNVIDWAIADGIGTYFWMHDWGSGGRIHPRTTIHQLPQSRQRVIDGITVDINNVYARDWGQWTPGGAATPSTTPAAPAAPAAPSTTPATADLLNQLSSQVESLPGVPNLPRVTNGGISYGGSSVSADQINQIANLASNLRNAVR</sequence>
<dbReference type="InterPro" id="IPR006311">
    <property type="entry name" value="TAT_signal"/>
</dbReference>
<dbReference type="KEGG" id="cee:CENDO_03340"/>
<dbReference type="InterPro" id="IPR015020">
    <property type="entry name" value="Rv2525c-like_Glyco_Hydro-like"/>
</dbReference>
<evidence type="ECO:0000256" key="1">
    <source>
        <dbReference type="SAM" id="MobiDB-lite"/>
    </source>
</evidence>
<reference evidence="4 5" key="1">
    <citation type="submission" date="2019-04" db="EMBL/GenBank/DDBJ databases">
        <title>Corynebacterium endometrii sp. nov., isolated from the uterus of a cow with endometritis.</title>
        <authorList>
            <person name="Ballas P."/>
            <person name="Ruckert C."/>
            <person name="Wagener K."/>
            <person name="Drillich M."/>
            <person name="Kaempfer P."/>
            <person name="Busse H.-J."/>
            <person name="Ehling-Schulz M."/>
        </authorList>
    </citation>
    <scope>NUCLEOTIDE SEQUENCE [LARGE SCALE GENOMIC DNA]</scope>
    <source>
        <strain evidence="4 5">LMM-1653</strain>
    </source>
</reference>
<dbReference type="Pfam" id="PF08924">
    <property type="entry name" value="Rv2525c_GlyHyd-like"/>
    <property type="match status" value="1"/>
</dbReference>
<dbReference type="PROSITE" id="PS51318">
    <property type="entry name" value="TAT"/>
    <property type="match status" value="1"/>
</dbReference>
<dbReference type="AlphaFoldDB" id="A0A4P7QE92"/>
<dbReference type="NCBIfam" id="TIGR01409">
    <property type="entry name" value="TAT_signal_seq"/>
    <property type="match status" value="1"/>
</dbReference>